<protein>
    <submittedName>
        <fullName evidence="2">Calpain-11</fullName>
    </submittedName>
</protein>
<dbReference type="Proteomes" id="UP001228049">
    <property type="component" value="Unassembled WGS sequence"/>
</dbReference>
<dbReference type="EMBL" id="JASDAP010000025">
    <property type="protein sequence ID" value="KAK1880596.1"/>
    <property type="molecule type" value="Genomic_DNA"/>
</dbReference>
<gene>
    <name evidence="2" type="ORF">KUDE01_026120</name>
</gene>
<feature type="region of interest" description="Disordered" evidence="1">
    <location>
        <begin position="42"/>
        <end position="74"/>
    </location>
</feature>
<sequence length="205" mass="22788">SRIDGADAEAEERDVHFFSGVSAAATDSDLYHIDRTPLRQRLQRHKDTGKQIKRTQNVKQTGPLTSTGVPSPPPSYGVSSPCKLYYRLWSLLEDTELELFVVAPLGGPPPTLSSAHTLGLTVFPEVPCCQVTLCPSTTTDRAFPCTNPQRAHNTGPFCYRTCARKRGPWGASKWSNAWSREQRDPELVQQLCERIQSRPSVPLCH</sequence>
<name>A0AAD9EXE2_DISEL</name>
<reference evidence="2" key="1">
    <citation type="submission" date="2023-04" db="EMBL/GenBank/DDBJ databases">
        <title>Chromosome-level genome of Chaenocephalus aceratus.</title>
        <authorList>
            <person name="Park H."/>
        </authorList>
    </citation>
    <scope>NUCLEOTIDE SEQUENCE</scope>
    <source>
        <strain evidence="2">DE</strain>
        <tissue evidence="2">Muscle</tissue>
    </source>
</reference>
<organism evidence="2 3">
    <name type="scientific">Dissostichus eleginoides</name>
    <name type="common">Patagonian toothfish</name>
    <name type="synonym">Dissostichus amissus</name>
    <dbReference type="NCBI Taxonomy" id="100907"/>
    <lineage>
        <taxon>Eukaryota</taxon>
        <taxon>Metazoa</taxon>
        <taxon>Chordata</taxon>
        <taxon>Craniata</taxon>
        <taxon>Vertebrata</taxon>
        <taxon>Euteleostomi</taxon>
        <taxon>Actinopterygii</taxon>
        <taxon>Neopterygii</taxon>
        <taxon>Teleostei</taxon>
        <taxon>Neoteleostei</taxon>
        <taxon>Acanthomorphata</taxon>
        <taxon>Eupercaria</taxon>
        <taxon>Perciformes</taxon>
        <taxon>Notothenioidei</taxon>
        <taxon>Nototheniidae</taxon>
        <taxon>Dissostichus</taxon>
    </lineage>
</organism>
<evidence type="ECO:0000256" key="1">
    <source>
        <dbReference type="SAM" id="MobiDB-lite"/>
    </source>
</evidence>
<keyword evidence="3" id="KW-1185">Reference proteome</keyword>
<feature type="non-terminal residue" evidence="2">
    <location>
        <position position="205"/>
    </location>
</feature>
<proteinExistence type="predicted"/>
<evidence type="ECO:0000313" key="3">
    <source>
        <dbReference type="Proteomes" id="UP001228049"/>
    </source>
</evidence>
<comment type="caution">
    <text evidence="2">The sequence shown here is derived from an EMBL/GenBank/DDBJ whole genome shotgun (WGS) entry which is preliminary data.</text>
</comment>
<accession>A0AAD9EXE2</accession>
<dbReference type="AlphaFoldDB" id="A0AAD9EXE2"/>
<evidence type="ECO:0000313" key="2">
    <source>
        <dbReference type="EMBL" id="KAK1880596.1"/>
    </source>
</evidence>
<feature type="non-terminal residue" evidence="2">
    <location>
        <position position="1"/>
    </location>
</feature>